<evidence type="ECO:0000313" key="1">
    <source>
        <dbReference type="EMBL" id="JAH23812.1"/>
    </source>
</evidence>
<proteinExistence type="predicted"/>
<dbReference type="AlphaFoldDB" id="A0A0E9R4Z2"/>
<dbReference type="EMBL" id="GBXM01081880">
    <property type="protein sequence ID" value="JAH26697.1"/>
    <property type="molecule type" value="Transcribed_RNA"/>
</dbReference>
<protein>
    <submittedName>
        <fullName evidence="1">Uncharacterized protein</fullName>
    </submittedName>
</protein>
<dbReference type="EMBL" id="GBXM01084765">
    <property type="protein sequence ID" value="JAH23812.1"/>
    <property type="molecule type" value="Transcribed_RNA"/>
</dbReference>
<sequence length="63" mass="7654">MLSTKACLYRMVKCTMDESNDDGSFYRFHEYHSIISSIFCNHFFCIITRLPITFCNYLRHLRY</sequence>
<reference evidence="1" key="2">
    <citation type="journal article" date="2015" name="Fish Shellfish Immunol.">
        <title>Early steps in the European eel (Anguilla anguilla)-Vibrio vulnificus interaction in the gills: Role of the RtxA13 toxin.</title>
        <authorList>
            <person name="Callol A."/>
            <person name="Pajuelo D."/>
            <person name="Ebbesson L."/>
            <person name="Teles M."/>
            <person name="MacKenzie S."/>
            <person name="Amaro C."/>
        </authorList>
    </citation>
    <scope>NUCLEOTIDE SEQUENCE</scope>
</reference>
<dbReference type="EMBL" id="GBXM01079826">
    <property type="protein sequence ID" value="JAH28751.1"/>
    <property type="molecule type" value="Transcribed_RNA"/>
</dbReference>
<dbReference type="EMBL" id="GBXM01070150">
    <property type="protein sequence ID" value="JAH38427.1"/>
    <property type="molecule type" value="Transcribed_RNA"/>
</dbReference>
<organism evidence="1">
    <name type="scientific">Anguilla anguilla</name>
    <name type="common">European freshwater eel</name>
    <name type="synonym">Muraena anguilla</name>
    <dbReference type="NCBI Taxonomy" id="7936"/>
    <lineage>
        <taxon>Eukaryota</taxon>
        <taxon>Metazoa</taxon>
        <taxon>Chordata</taxon>
        <taxon>Craniata</taxon>
        <taxon>Vertebrata</taxon>
        <taxon>Euteleostomi</taxon>
        <taxon>Actinopterygii</taxon>
        <taxon>Neopterygii</taxon>
        <taxon>Teleostei</taxon>
        <taxon>Anguilliformes</taxon>
        <taxon>Anguillidae</taxon>
        <taxon>Anguilla</taxon>
    </lineage>
</organism>
<accession>A0A0E9R4Z2</accession>
<name>A0A0E9R4Z2_ANGAN</name>
<reference evidence="1" key="1">
    <citation type="submission" date="2014-11" db="EMBL/GenBank/DDBJ databases">
        <authorList>
            <person name="Amaro Gonzalez C."/>
        </authorList>
    </citation>
    <scope>NUCLEOTIDE SEQUENCE</scope>
</reference>